<dbReference type="AlphaFoldDB" id="A0A1T1AP00"/>
<accession>A0A1T1AP00</accession>
<dbReference type="STRING" id="28066.RF819_02745"/>
<protein>
    <submittedName>
        <fullName evidence="1">Uncharacterized protein</fullName>
    </submittedName>
</protein>
<reference evidence="1 2" key="1">
    <citation type="submission" date="2017-01" db="EMBL/GenBank/DDBJ databases">
        <title>Genome sequencing of Rhodoferax fermentans JCM 7819.</title>
        <authorList>
            <person name="Kim Y.J."/>
            <person name="Farh M.E.-A."/>
            <person name="Yang D.-C."/>
        </authorList>
    </citation>
    <scope>NUCLEOTIDE SEQUENCE [LARGE SCALE GENOMIC DNA]</scope>
    <source>
        <strain evidence="1 2">JCM 7819</strain>
    </source>
</reference>
<keyword evidence="2" id="KW-1185">Reference proteome</keyword>
<dbReference type="EMBL" id="MTJN01000002">
    <property type="protein sequence ID" value="OOV05767.1"/>
    <property type="molecule type" value="Genomic_DNA"/>
</dbReference>
<dbReference type="Proteomes" id="UP000190750">
    <property type="component" value="Unassembled WGS sequence"/>
</dbReference>
<comment type="caution">
    <text evidence="1">The sequence shown here is derived from an EMBL/GenBank/DDBJ whole genome shotgun (WGS) entry which is preliminary data.</text>
</comment>
<dbReference type="InterPro" id="IPR056209">
    <property type="entry name" value="SU10_adaptor"/>
</dbReference>
<dbReference type="Pfam" id="PF24175">
    <property type="entry name" value="SU10_adaptor"/>
    <property type="match status" value="1"/>
</dbReference>
<evidence type="ECO:0000313" key="1">
    <source>
        <dbReference type="EMBL" id="OOV05767.1"/>
    </source>
</evidence>
<name>A0A1T1AP00_RHOFE</name>
<proteinExistence type="predicted"/>
<evidence type="ECO:0000313" key="2">
    <source>
        <dbReference type="Proteomes" id="UP000190750"/>
    </source>
</evidence>
<organism evidence="1 2">
    <name type="scientific">Rhodoferax fermentans</name>
    <dbReference type="NCBI Taxonomy" id="28066"/>
    <lineage>
        <taxon>Bacteria</taxon>
        <taxon>Pseudomonadati</taxon>
        <taxon>Pseudomonadota</taxon>
        <taxon>Betaproteobacteria</taxon>
        <taxon>Burkholderiales</taxon>
        <taxon>Comamonadaceae</taxon>
        <taxon>Rhodoferax</taxon>
    </lineage>
</organism>
<sequence>MLADDLLALFRSDVVDTAAPYLWSDTEVWGYMNDAYRMFVRRIGGIPDTSSALTRLVLAPGQPTSAVSPLILRFRSAYLLSDGTELKIVNEAGLPTLTTSDYGQLNTQRRSLLQGKVTHMVTGMDRNAARGLVRWVRIPDRADTVQLSVQRLPLDTVEPGFEFGEIGEEHHEHLMLWMKARAYGKQDAECFDRGRRDEYTQQFNAYCAQAKAEWNRYKSHSMSVAYGGL</sequence>
<gene>
    <name evidence="1" type="ORF">RF819_02745</name>
</gene>